<evidence type="ECO:0000313" key="2">
    <source>
        <dbReference type="EMBL" id="KAG5600020.1"/>
    </source>
</evidence>
<protein>
    <submittedName>
        <fullName evidence="2">Uncharacterized protein</fullName>
    </submittedName>
</protein>
<organism evidence="2 3">
    <name type="scientific">Solanum commersonii</name>
    <name type="common">Commerson's wild potato</name>
    <name type="synonym">Commerson's nightshade</name>
    <dbReference type="NCBI Taxonomy" id="4109"/>
    <lineage>
        <taxon>Eukaryota</taxon>
        <taxon>Viridiplantae</taxon>
        <taxon>Streptophyta</taxon>
        <taxon>Embryophyta</taxon>
        <taxon>Tracheophyta</taxon>
        <taxon>Spermatophyta</taxon>
        <taxon>Magnoliopsida</taxon>
        <taxon>eudicotyledons</taxon>
        <taxon>Gunneridae</taxon>
        <taxon>Pentapetalae</taxon>
        <taxon>asterids</taxon>
        <taxon>lamiids</taxon>
        <taxon>Solanales</taxon>
        <taxon>Solanaceae</taxon>
        <taxon>Solanoideae</taxon>
        <taxon>Solaneae</taxon>
        <taxon>Solanum</taxon>
    </lineage>
</organism>
<accession>A0A9J5YLJ8</accession>
<gene>
    <name evidence="2" type="ORF">H5410_031390</name>
</gene>
<keyword evidence="1" id="KW-0175">Coiled coil</keyword>
<feature type="coiled-coil region" evidence="1">
    <location>
        <begin position="12"/>
        <end position="41"/>
    </location>
</feature>
<name>A0A9J5YLJ8_SOLCO</name>
<keyword evidence="3" id="KW-1185">Reference proteome</keyword>
<evidence type="ECO:0000313" key="3">
    <source>
        <dbReference type="Proteomes" id="UP000824120"/>
    </source>
</evidence>
<reference evidence="2 3" key="1">
    <citation type="submission" date="2020-09" db="EMBL/GenBank/DDBJ databases">
        <title>De no assembly of potato wild relative species, Solanum commersonii.</title>
        <authorList>
            <person name="Cho K."/>
        </authorList>
    </citation>
    <scope>NUCLEOTIDE SEQUENCE [LARGE SCALE GENOMIC DNA]</scope>
    <source>
        <strain evidence="2">LZ3.2</strain>
        <tissue evidence="2">Leaf</tissue>
    </source>
</reference>
<dbReference type="EMBL" id="JACXVP010000006">
    <property type="protein sequence ID" value="KAG5600020.1"/>
    <property type="molecule type" value="Genomic_DNA"/>
</dbReference>
<evidence type="ECO:0000256" key="1">
    <source>
        <dbReference type="SAM" id="Coils"/>
    </source>
</evidence>
<proteinExistence type="predicted"/>
<dbReference type="AlphaFoldDB" id="A0A9J5YLJ8"/>
<dbReference type="Proteomes" id="UP000824120">
    <property type="component" value="Chromosome 6"/>
</dbReference>
<comment type="caution">
    <text evidence="2">The sequence shown here is derived from an EMBL/GenBank/DDBJ whole genome shotgun (WGS) entry which is preliminary data.</text>
</comment>
<sequence>MQMFHELVSHQGVNKENQIKVAQQERAKVEEQDECDDQNNLIEVCIETGLSTQEITKKRKIKPQGPIRVNPVRTVRTNLK</sequence>